<dbReference type="EMBL" id="CAJVPY010002768">
    <property type="protein sequence ID" value="CAG8571546.1"/>
    <property type="molecule type" value="Genomic_DNA"/>
</dbReference>
<reference evidence="2" key="1">
    <citation type="submission" date="2021-06" db="EMBL/GenBank/DDBJ databases">
        <authorList>
            <person name="Kallberg Y."/>
            <person name="Tangrot J."/>
            <person name="Rosling A."/>
        </authorList>
    </citation>
    <scope>NUCLEOTIDE SEQUENCE</scope>
    <source>
        <strain evidence="2">MA453B</strain>
    </source>
</reference>
<dbReference type="Gene3D" id="3.40.50.11350">
    <property type="match status" value="1"/>
</dbReference>
<comment type="caution">
    <text evidence="2">The sequence shown here is derived from an EMBL/GenBank/DDBJ whole genome shotgun (WGS) entry which is preliminary data.</text>
</comment>
<accession>A0A9N9BPE2</accession>
<feature type="transmembrane region" description="Helical" evidence="1">
    <location>
        <begin position="6"/>
        <end position="25"/>
    </location>
</feature>
<dbReference type="PANTHER" id="PTHR13132:SF29">
    <property type="entry name" value="ALPHA-(1,6)-FUCOSYLTRANSFERASE"/>
    <property type="match status" value="1"/>
</dbReference>
<gene>
    <name evidence="2" type="ORF">DERYTH_LOCUS6232</name>
</gene>
<proteinExistence type="predicted"/>
<dbReference type="GO" id="GO:0006487">
    <property type="term" value="P:protein N-linked glycosylation"/>
    <property type="evidence" value="ECO:0007669"/>
    <property type="project" value="TreeGrafter"/>
</dbReference>
<keyword evidence="1" id="KW-0812">Transmembrane</keyword>
<name>A0A9N9BPE2_9GLOM</name>
<keyword evidence="1" id="KW-1133">Transmembrane helix</keyword>
<keyword evidence="1" id="KW-0472">Membrane</keyword>
<keyword evidence="3" id="KW-1185">Reference proteome</keyword>
<dbReference type="GO" id="GO:0046921">
    <property type="term" value="F:alpha-(1-&gt;6)-fucosyltransferase activity"/>
    <property type="evidence" value="ECO:0007669"/>
    <property type="project" value="TreeGrafter"/>
</dbReference>
<dbReference type="PANTHER" id="PTHR13132">
    <property type="entry name" value="ALPHA- 1,6 -FUCOSYLTRANSFERASE"/>
    <property type="match status" value="1"/>
</dbReference>
<sequence length="439" mass="50740">MQQRAVYILCILSVLILFSLALLTITSNESYHIKILENTNSVREYAEVKNLEFDIVYNEYVKKHNQAVAELSKPSANLSELPKIVVVRPDMSTGLGNRLPGIACGFLYSLITDRLFFISGYRNFEDYYEKDFDHNWNILVKLYARKNTTSRNIHDYSSYNDFPLVVRGNFSNEEMASYDILYFQTWDYACAPITSNPHYKKWFDKIIPNYRVFTAISLKLFRLQPNINKQVKTFVDNNFNDYVIGIHLREKKSQPHDMVIPVEHYTEAVKALIIGMSSINITIFVAADNNNGRKKIVDSFHEAFNSHSNNSIKIVHTEDDMDSQNPISKNPGSEVGALIDMKLLSLCDDMVITYASTFGFTAAGWSQKASRRRGPFVIMPIKKNLNDDLRVVDKVWVWGAMSTEPCMYMSKKLINNEDEETVRVFKTNPLWMHYSQCHW</sequence>
<organism evidence="2 3">
    <name type="scientific">Dentiscutata erythropus</name>
    <dbReference type="NCBI Taxonomy" id="1348616"/>
    <lineage>
        <taxon>Eukaryota</taxon>
        <taxon>Fungi</taxon>
        <taxon>Fungi incertae sedis</taxon>
        <taxon>Mucoromycota</taxon>
        <taxon>Glomeromycotina</taxon>
        <taxon>Glomeromycetes</taxon>
        <taxon>Diversisporales</taxon>
        <taxon>Gigasporaceae</taxon>
        <taxon>Dentiscutata</taxon>
    </lineage>
</organism>
<evidence type="ECO:0000313" key="3">
    <source>
        <dbReference type="Proteomes" id="UP000789405"/>
    </source>
</evidence>
<dbReference type="Proteomes" id="UP000789405">
    <property type="component" value="Unassembled WGS sequence"/>
</dbReference>
<evidence type="ECO:0000313" key="2">
    <source>
        <dbReference type="EMBL" id="CAG8571546.1"/>
    </source>
</evidence>
<dbReference type="AlphaFoldDB" id="A0A9N9BPE2"/>
<dbReference type="OrthoDB" id="2413580at2759"/>
<evidence type="ECO:0000256" key="1">
    <source>
        <dbReference type="SAM" id="Phobius"/>
    </source>
</evidence>
<protein>
    <submittedName>
        <fullName evidence="2">25585_t:CDS:1</fullName>
    </submittedName>
</protein>